<name>A0A1L7WBR9_9HELO</name>
<dbReference type="AlphaFoldDB" id="A0A1L7WBR9"/>
<dbReference type="STRING" id="576137.A0A1L7WBR9"/>
<dbReference type="CDD" id="cd10170">
    <property type="entry name" value="ASKHA_NBD_HSP70"/>
    <property type="match status" value="1"/>
</dbReference>
<dbReference type="OrthoDB" id="3503699at2759"/>
<dbReference type="Proteomes" id="UP000184330">
    <property type="component" value="Unassembled WGS sequence"/>
</dbReference>
<reference evidence="2 3" key="1">
    <citation type="submission" date="2016-03" db="EMBL/GenBank/DDBJ databases">
        <authorList>
            <person name="Ploux O."/>
        </authorList>
    </citation>
    <scope>NUCLEOTIDE SEQUENCE [LARGE SCALE GENOMIC DNA]</scope>
    <source>
        <strain evidence="2 3">UAMH 11012</strain>
    </source>
</reference>
<feature type="region of interest" description="Disordered" evidence="1">
    <location>
        <begin position="774"/>
        <end position="830"/>
    </location>
</feature>
<proteinExistence type="predicted"/>
<feature type="region of interest" description="Disordered" evidence="1">
    <location>
        <begin position="339"/>
        <end position="359"/>
    </location>
</feature>
<feature type="region of interest" description="Disordered" evidence="1">
    <location>
        <begin position="900"/>
        <end position="976"/>
    </location>
</feature>
<feature type="compositionally biased region" description="Basic and acidic residues" evidence="1">
    <location>
        <begin position="906"/>
        <end position="922"/>
    </location>
</feature>
<protein>
    <recommendedName>
        <fullName evidence="4">Hsp70 protein</fullName>
    </recommendedName>
</protein>
<dbReference type="InterPro" id="IPR043129">
    <property type="entry name" value="ATPase_NBD"/>
</dbReference>
<sequence>MQQGQRCLITAIDLGTSATTAQWALAVDSFNRQGELQRDPIGSPVEMRAWRGSRKGDAIGNICLPTNLVYDRASKELLCMGFQAQQYLDDPSPEIAREKVFVVEHIKLLLTDPDDIKISPETAARHRNMRDELAQTLQKGPYEVFEDFLDAVIEEIIGAAKMSIRISLETSKLELALAFPSGWPELIHRKVAAIGARSVQKALEIHNLQTMTFAIQNVYTLSETLCGVKEWLTATIEEASLSLDLGPQTSNLDELNEGDLFLPVDIGGGTGCLTPLKLVSKSPLKVDQLGPTQSLDVSGEAVEAEFEKRLRQMVSPNDYRGDVERLFYQICREFKEEKKNCGQPPRPGSSTWNMPAPRLRANPRKGFEKDCMRISRTLLEQCFDPVLDRLDVAIDQVLAKYPTIKAVVFLGQFGGSSDYLRKRMARSSIANSVKLRHSLSGKLDVVKGAMSDRLKLTEKFIRKSETVKSYGTLVTLRYDPDSEGQRMFPNAIQDGAVPLERHYDTDMVKVVEWAIPKATILEENLVDIGKDGRRYHTWPFNETDLEFEDIIVISDEVPPPPWEDGKSYTLWTTAHQENNLVINGRRLEVHQIPYVWGLAMSVKLDAHSNVIGSYETDDLSWFMWPEEKKKHKRRVKRRFLKYELVWNITEMQVKTFVRAIFPNPTGPLTMQLAEEQPLGPQELIYGESRSQALVKDIQVSARESAHAAPVARPRQLTENGKIREQTVEQYQRLDDMLSSSGRRLVNDLANEYQQPRAEVAQMTDHVQTARPVAQMTSDRHIPPPARTTEPLGIPGPSRSAPRDGPDRLDETTKVMPWNPLQPAQTYSSNLKMDGRHRNGCYTCKLRKKKCDCSYTFIGTMNSQTCHTRNRHGITCHMTEPEWVDDPDLVGAHRDEQKRLLKLKRKSRDDSVSSGRTSRDRSATVRPTEFSVHQNSVLHPIENGFPDHHPGSINGPSTPPSRGMAIRGGKGGLRRPR</sequence>
<feature type="compositionally biased region" description="Basic and acidic residues" evidence="1">
    <location>
        <begin position="800"/>
        <end position="812"/>
    </location>
</feature>
<evidence type="ECO:0000313" key="2">
    <source>
        <dbReference type="EMBL" id="CZR50228.1"/>
    </source>
</evidence>
<dbReference type="EMBL" id="FJOG01000001">
    <property type="protein sequence ID" value="CZR50228.1"/>
    <property type="molecule type" value="Genomic_DNA"/>
</dbReference>
<organism evidence="2 3">
    <name type="scientific">Phialocephala subalpina</name>
    <dbReference type="NCBI Taxonomy" id="576137"/>
    <lineage>
        <taxon>Eukaryota</taxon>
        <taxon>Fungi</taxon>
        <taxon>Dikarya</taxon>
        <taxon>Ascomycota</taxon>
        <taxon>Pezizomycotina</taxon>
        <taxon>Leotiomycetes</taxon>
        <taxon>Helotiales</taxon>
        <taxon>Mollisiaceae</taxon>
        <taxon>Phialocephala</taxon>
        <taxon>Phialocephala fortinii species complex</taxon>
    </lineage>
</organism>
<dbReference type="PANTHER" id="PTHR14187:SF5">
    <property type="entry name" value="HEAT SHOCK 70 KDA PROTEIN 12A"/>
    <property type="match status" value="1"/>
</dbReference>
<dbReference type="SUPFAM" id="SSF53067">
    <property type="entry name" value="Actin-like ATPase domain"/>
    <property type="match status" value="1"/>
</dbReference>
<evidence type="ECO:0000313" key="3">
    <source>
        <dbReference type="Proteomes" id="UP000184330"/>
    </source>
</evidence>
<feature type="compositionally biased region" description="Polar residues" evidence="1">
    <location>
        <begin position="821"/>
        <end position="830"/>
    </location>
</feature>
<accession>A0A1L7WBR9</accession>
<dbReference type="PANTHER" id="PTHR14187">
    <property type="entry name" value="ALPHA KINASE/ELONGATION FACTOR 2 KINASE"/>
    <property type="match status" value="1"/>
</dbReference>
<keyword evidence="3" id="KW-1185">Reference proteome</keyword>
<evidence type="ECO:0008006" key="4">
    <source>
        <dbReference type="Google" id="ProtNLM"/>
    </source>
</evidence>
<evidence type="ECO:0000256" key="1">
    <source>
        <dbReference type="SAM" id="MobiDB-lite"/>
    </source>
</evidence>
<gene>
    <name evidence="2" type="ORF">PAC_00100</name>
</gene>